<feature type="region of interest" description="Disordered" evidence="1">
    <location>
        <begin position="140"/>
        <end position="180"/>
    </location>
</feature>
<keyword evidence="2" id="KW-0812">Transmembrane</keyword>
<comment type="caution">
    <text evidence="3">The sequence shown here is derived from an EMBL/GenBank/DDBJ whole genome shotgun (WGS) entry which is preliminary data.</text>
</comment>
<reference evidence="3" key="1">
    <citation type="submission" date="2022-07" db="EMBL/GenBank/DDBJ databases">
        <authorList>
            <person name="Macas J."/>
            <person name="Novak P."/>
            <person name="Neumann P."/>
        </authorList>
    </citation>
    <scope>NUCLEOTIDE SEQUENCE</scope>
</reference>
<proteinExistence type="predicted"/>
<evidence type="ECO:0000256" key="1">
    <source>
        <dbReference type="SAM" id="MobiDB-lite"/>
    </source>
</evidence>
<evidence type="ECO:0000313" key="3">
    <source>
        <dbReference type="EMBL" id="CAH9141487.1"/>
    </source>
</evidence>
<keyword evidence="4" id="KW-1185">Reference proteome</keyword>
<name>A0AAV0G1K6_9ASTE</name>
<keyword evidence="2" id="KW-1133">Transmembrane helix</keyword>
<protein>
    <submittedName>
        <fullName evidence="3">Uncharacterized protein</fullName>
    </submittedName>
</protein>
<feature type="compositionally biased region" description="Basic and acidic residues" evidence="1">
    <location>
        <begin position="140"/>
        <end position="156"/>
    </location>
</feature>
<sequence>MSVCPPETDQRHACMSYSIVLYIYVATYLGFTPVCLVKYIWVPADREFKIPGRRSEPQSPGFLEQRDECAVDVASHDRLDPAQELPADEHRRDGLLLAGAGELEEEGVDFAPVGVAVELHDGGADPEAEEELLDDVAHAAAAEREDDHRVAGREEPDSLVGRLQHPHPLPAVSAAGVHSD</sequence>
<keyword evidence="2" id="KW-0472">Membrane</keyword>
<feature type="transmembrane region" description="Helical" evidence="2">
    <location>
        <begin position="19"/>
        <end position="41"/>
    </location>
</feature>
<organism evidence="3 4">
    <name type="scientific">Cuscuta epithymum</name>
    <dbReference type="NCBI Taxonomy" id="186058"/>
    <lineage>
        <taxon>Eukaryota</taxon>
        <taxon>Viridiplantae</taxon>
        <taxon>Streptophyta</taxon>
        <taxon>Embryophyta</taxon>
        <taxon>Tracheophyta</taxon>
        <taxon>Spermatophyta</taxon>
        <taxon>Magnoliopsida</taxon>
        <taxon>eudicotyledons</taxon>
        <taxon>Gunneridae</taxon>
        <taxon>Pentapetalae</taxon>
        <taxon>asterids</taxon>
        <taxon>lamiids</taxon>
        <taxon>Solanales</taxon>
        <taxon>Convolvulaceae</taxon>
        <taxon>Cuscuteae</taxon>
        <taxon>Cuscuta</taxon>
        <taxon>Cuscuta subgen. Cuscuta</taxon>
    </lineage>
</organism>
<evidence type="ECO:0000313" key="4">
    <source>
        <dbReference type="Proteomes" id="UP001152523"/>
    </source>
</evidence>
<accession>A0AAV0G1K6</accession>
<dbReference type="AlphaFoldDB" id="A0AAV0G1K6"/>
<evidence type="ECO:0000256" key="2">
    <source>
        <dbReference type="SAM" id="Phobius"/>
    </source>
</evidence>
<gene>
    <name evidence="3" type="ORF">CEPIT_LOCUS39163</name>
</gene>
<dbReference type="Proteomes" id="UP001152523">
    <property type="component" value="Unassembled WGS sequence"/>
</dbReference>
<dbReference type="EMBL" id="CAMAPF010001031">
    <property type="protein sequence ID" value="CAH9141487.1"/>
    <property type="molecule type" value="Genomic_DNA"/>
</dbReference>